<accession>A0ABQ0APP3</accession>
<gene>
    <name evidence="2" type="ORF">NBRC116598_33010</name>
</gene>
<comment type="caution">
    <text evidence="2">The sequence shown here is derived from an EMBL/GenBank/DDBJ whole genome shotgun (WGS) entry which is preliminary data.</text>
</comment>
<evidence type="ECO:0000313" key="3">
    <source>
        <dbReference type="Proteomes" id="UP001441944"/>
    </source>
</evidence>
<proteinExistence type="predicted"/>
<keyword evidence="1" id="KW-0732">Signal</keyword>
<dbReference type="EMBL" id="BAABWU010000015">
    <property type="protein sequence ID" value="GAA6197856.1"/>
    <property type="molecule type" value="Genomic_DNA"/>
</dbReference>
<feature type="chain" id="PRO_5047284888" evidence="1">
    <location>
        <begin position="22"/>
        <end position="222"/>
    </location>
</feature>
<evidence type="ECO:0000256" key="1">
    <source>
        <dbReference type="SAM" id="SignalP"/>
    </source>
</evidence>
<reference evidence="2 3" key="1">
    <citation type="submission" date="2024-04" db="EMBL/GenBank/DDBJ databases">
        <title>Draft genome sequence of Pseudophaeobacter arcticus NBRC 116598.</title>
        <authorList>
            <person name="Miyakawa T."/>
            <person name="Kusuya Y."/>
            <person name="Miura T."/>
        </authorList>
    </citation>
    <scope>NUCLEOTIDE SEQUENCE [LARGE SCALE GENOMIC DNA]</scope>
    <source>
        <strain evidence="2 3">SU-CL00105</strain>
    </source>
</reference>
<dbReference type="Proteomes" id="UP001441944">
    <property type="component" value="Unassembled WGS sequence"/>
</dbReference>
<keyword evidence="3" id="KW-1185">Reference proteome</keyword>
<feature type="signal peptide" evidence="1">
    <location>
        <begin position="1"/>
        <end position="21"/>
    </location>
</feature>
<dbReference type="RefSeq" id="WP_353401632.1">
    <property type="nucleotide sequence ID" value="NZ_BAABWU010000015.1"/>
</dbReference>
<protein>
    <submittedName>
        <fullName evidence="2">DUF1007 family protein</fullName>
    </submittedName>
</protein>
<sequence>MKHLLLLPAVICGLVSPALVAAHPHIFVDTGFTLGFDEDNQLVEIKVTWQYDEFYSLLITEDLFLDKDGDGQLTPDERQRLIGFDTNWDEGFNGDLEIRAGGQLLDLSGPMQADTDLIEGRIVSTHMRKIEPPVPMQDGPFSIKAFDPSYYTAYEIKLPVTLSDHLQGLCLLERIEPDIAGGLALMKAQLLRLNADADLEENDIPLMGGEFATEILVTCPAS</sequence>
<evidence type="ECO:0000313" key="2">
    <source>
        <dbReference type="EMBL" id="GAA6197856.1"/>
    </source>
</evidence>
<dbReference type="Pfam" id="PF06226">
    <property type="entry name" value="DUF1007"/>
    <property type="match status" value="1"/>
</dbReference>
<name>A0ABQ0APP3_9RHOB</name>
<organism evidence="2 3">
    <name type="scientific">Pseudophaeobacter arcticus</name>
    <dbReference type="NCBI Taxonomy" id="385492"/>
    <lineage>
        <taxon>Bacteria</taxon>
        <taxon>Pseudomonadati</taxon>
        <taxon>Pseudomonadota</taxon>
        <taxon>Alphaproteobacteria</taxon>
        <taxon>Rhodobacterales</taxon>
        <taxon>Paracoccaceae</taxon>
        <taxon>Pseudophaeobacter</taxon>
    </lineage>
</organism>
<dbReference type="InterPro" id="IPR010412">
    <property type="entry name" value="DUF1007"/>
</dbReference>